<accession>A0A9N8VFT3</accession>
<dbReference type="Pfam" id="PF00656">
    <property type="entry name" value="Peptidase_C14"/>
    <property type="match status" value="1"/>
</dbReference>
<feature type="compositionally biased region" description="Polar residues" evidence="2">
    <location>
        <begin position="42"/>
        <end position="55"/>
    </location>
</feature>
<dbReference type="PANTHER" id="PTHR48104:SF30">
    <property type="entry name" value="METACASPASE-1"/>
    <property type="match status" value="1"/>
</dbReference>
<feature type="region of interest" description="Disordered" evidence="2">
    <location>
        <begin position="21"/>
        <end position="56"/>
    </location>
</feature>
<sequence length="306" mass="33982">MADNGTTDQTSERCIITKACKSSLRLDDDDNPSSSQSSHSSYEYQQPPTYSNQQFREQDMLILTDDTKDPAKRPTRANILKAMKWLVQDAQPNDSGHGGQEPDQDGDEVDGYDETIMPVDFQEKGQILDDKMHEIMVRPLPKGVRLTAIFDSCHSGTALDLPYIYATDGQEKKLNLFCAGANAVMDAGLSYMRGDAAGIKASFKSFTVKAMHGYDIAEKIKQTKSSPADVIMFSGCKDAQTSADVKDAEMSTGAMSHAFIKTLRDKKNQTYQELLNNIREILALKYTQKPQLSASHETNMGDFFIM</sequence>
<evidence type="ECO:0000313" key="4">
    <source>
        <dbReference type="EMBL" id="CAG8451558.1"/>
    </source>
</evidence>
<feature type="domain" description="Peptidase C14 caspase" evidence="3">
    <location>
        <begin position="72"/>
        <end position="296"/>
    </location>
</feature>
<gene>
    <name evidence="4" type="ORF">CPELLU_LOCUS170</name>
</gene>
<dbReference type="InterPro" id="IPR011600">
    <property type="entry name" value="Pept_C14_caspase"/>
</dbReference>
<dbReference type="GO" id="GO:0004197">
    <property type="term" value="F:cysteine-type endopeptidase activity"/>
    <property type="evidence" value="ECO:0007669"/>
    <property type="project" value="InterPro"/>
</dbReference>
<comment type="similarity">
    <text evidence="1">Belongs to the peptidase C14B family.</text>
</comment>
<evidence type="ECO:0000256" key="1">
    <source>
        <dbReference type="ARBA" id="ARBA00009005"/>
    </source>
</evidence>
<proteinExistence type="inferred from homology"/>
<comment type="caution">
    <text evidence="4">The sequence shown here is derived from an EMBL/GenBank/DDBJ whole genome shotgun (WGS) entry which is preliminary data.</text>
</comment>
<evidence type="ECO:0000313" key="5">
    <source>
        <dbReference type="Proteomes" id="UP000789759"/>
    </source>
</evidence>
<evidence type="ECO:0000256" key="2">
    <source>
        <dbReference type="SAM" id="MobiDB-lite"/>
    </source>
</evidence>
<dbReference type="OrthoDB" id="3223806at2759"/>
<dbReference type="PANTHER" id="PTHR48104">
    <property type="entry name" value="METACASPASE-4"/>
    <property type="match status" value="1"/>
</dbReference>
<feature type="compositionally biased region" description="Low complexity" evidence="2">
    <location>
        <begin position="32"/>
        <end position="41"/>
    </location>
</feature>
<dbReference type="EMBL" id="CAJVQA010000034">
    <property type="protein sequence ID" value="CAG8451558.1"/>
    <property type="molecule type" value="Genomic_DNA"/>
</dbReference>
<protein>
    <submittedName>
        <fullName evidence="4">13963_t:CDS:1</fullName>
    </submittedName>
</protein>
<dbReference type="GO" id="GO:0005737">
    <property type="term" value="C:cytoplasm"/>
    <property type="evidence" value="ECO:0007669"/>
    <property type="project" value="TreeGrafter"/>
</dbReference>
<dbReference type="InterPro" id="IPR050452">
    <property type="entry name" value="Metacaspase"/>
</dbReference>
<reference evidence="4" key="1">
    <citation type="submission" date="2021-06" db="EMBL/GenBank/DDBJ databases">
        <authorList>
            <person name="Kallberg Y."/>
            <person name="Tangrot J."/>
            <person name="Rosling A."/>
        </authorList>
    </citation>
    <scope>NUCLEOTIDE SEQUENCE</scope>
    <source>
        <strain evidence="4">FL966</strain>
    </source>
</reference>
<keyword evidence="5" id="KW-1185">Reference proteome</keyword>
<dbReference type="GO" id="GO:0006508">
    <property type="term" value="P:proteolysis"/>
    <property type="evidence" value="ECO:0007669"/>
    <property type="project" value="InterPro"/>
</dbReference>
<dbReference type="Gene3D" id="3.40.50.12660">
    <property type="match status" value="2"/>
</dbReference>
<dbReference type="Proteomes" id="UP000789759">
    <property type="component" value="Unassembled WGS sequence"/>
</dbReference>
<evidence type="ECO:0000259" key="3">
    <source>
        <dbReference type="Pfam" id="PF00656"/>
    </source>
</evidence>
<name>A0A9N8VFT3_9GLOM</name>
<organism evidence="4 5">
    <name type="scientific">Cetraspora pellucida</name>
    <dbReference type="NCBI Taxonomy" id="1433469"/>
    <lineage>
        <taxon>Eukaryota</taxon>
        <taxon>Fungi</taxon>
        <taxon>Fungi incertae sedis</taxon>
        <taxon>Mucoromycota</taxon>
        <taxon>Glomeromycotina</taxon>
        <taxon>Glomeromycetes</taxon>
        <taxon>Diversisporales</taxon>
        <taxon>Gigasporaceae</taxon>
        <taxon>Cetraspora</taxon>
    </lineage>
</organism>
<feature type="compositionally biased region" description="Acidic residues" evidence="2">
    <location>
        <begin position="102"/>
        <end position="112"/>
    </location>
</feature>
<feature type="region of interest" description="Disordered" evidence="2">
    <location>
        <begin position="90"/>
        <end position="112"/>
    </location>
</feature>
<dbReference type="AlphaFoldDB" id="A0A9N8VFT3"/>